<dbReference type="GO" id="GO:0008270">
    <property type="term" value="F:zinc ion binding"/>
    <property type="evidence" value="ECO:0007669"/>
    <property type="project" value="InterPro"/>
</dbReference>
<gene>
    <name evidence="2" type="ORF">PSTG_01199</name>
</gene>
<reference evidence="3" key="1">
    <citation type="submission" date="2014-03" db="EMBL/GenBank/DDBJ databases">
        <title>The Genome Sequence of Puccinia striiformis f. sp. tritici PST-78.</title>
        <authorList>
            <consortium name="The Broad Institute Genome Sequencing Platform"/>
            <person name="Cuomo C."/>
            <person name="Hulbert S."/>
            <person name="Chen X."/>
            <person name="Walker B."/>
            <person name="Young S.K."/>
            <person name="Zeng Q."/>
            <person name="Gargeya S."/>
            <person name="Fitzgerald M."/>
            <person name="Haas B."/>
            <person name="Abouelleil A."/>
            <person name="Alvarado L."/>
            <person name="Arachchi H.M."/>
            <person name="Berlin A.M."/>
            <person name="Chapman S.B."/>
            <person name="Goldberg J."/>
            <person name="Griggs A."/>
            <person name="Gujja S."/>
            <person name="Hansen M."/>
            <person name="Howarth C."/>
            <person name="Imamovic A."/>
            <person name="Larimer J."/>
            <person name="McCowan C."/>
            <person name="Montmayeur A."/>
            <person name="Murphy C."/>
            <person name="Neiman D."/>
            <person name="Pearson M."/>
            <person name="Priest M."/>
            <person name="Roberts A."/>
            <person name="Saif S."/>
            <person name="Shea T."/>
            <person name="Sisk P."/>
            <person name="Sykes S."/>
            <person name="Wortman J."/>
            <person name="Nusbaum C."/>
            <person name="Birren B."/>
        </authorList>
    </citation>
    <scope>NUCLEOTIDE SEQUENCE [LARGE SCALE GENOMIC DNA]</scope>
    <source>
        <strain evidence="3">race PST-78</strain>
    </source>
</reference>
<sequence>MNSSLLSLLYGEVGGASTSQRLLLLHPILIPINWLWEHKHKWTALCDATLITPPTSYQAILHSVPISFTPTNRATIAELCRENTINPIAVESTCWLGHSEENNQSHGSIVLNLKDKDLASKIVKGFLFHNGLALNGAPYKKSLTQCFQCLKVGHAAPYCKNPPLCKHCGDNHNSNECPSDTSTEECVNCIKNEKKRIH</sequence>
<evidence type="ECO:0000313" key="3">
    <source>
        <dbReference type="Proteomes" id="UP000054564"/>
    </source>
</evidence>
<organism evidence="2 3">
    <name type="scientific">Puccinia striiformis f. sp. tritici PST-78</name>
    <dbReference type="NCBI Taxonomy" id="1165861"/>
    <lineage>
        <taxon>Eukaryota</taxon>
        <taxon>Fungi</taxon>
        <taxon>Dikarya</taxon>
        <taxon>Basidiomycota</taxon>
        <taxon>Pucciniomycotina</taxon>
        <taxon>Pucciniomycetes</taxon>
        <taxon>Pucciniales</taxon>
        <taxon>Pucciniaceae</taxon>
        <taxon>Puccinia</taxon>
    </lineage>
</organism>
<proteinExistence type="predicted"/>
<comment type="caution">
    <text evidence="2">The sequence shown here is derived from an EMBL/GenBank/DDBJ whole genome shotgun (WGS) entry which is preliminary data.</text>
</comment>
<dbReference type="GO" id="GO:0003676">
    <property type="term" value="F:nucleic acid binding"/>
    <property type="evidence" value="ECO:0007669"/>
    <property type="project" value="InterPro"/>
</dbReference>
<evidence type="ECO:0008006" key="4">
    <source>
        <dbReference type="Google" id="ProtNLM"/>
    </source>
</evidence>
<protein>
    <recommendedName>
        <fullName evidence="4">CCHC-type domain-containing protein</fullName>
    </recommendedName>
</protein>
<dbReference type="GO" id="GO:0006397">
    <property type="term" value="P:mRNA processing"/>
    <property type="evidence" value="ECO:0007669"/>
    <property type="project" value="UniProtKB-KW"/>
</dbReference>
<evidence type="ECO:0000256" key="1">
    <source>
        <dbReference type="ARBA" id="ARBA00022664"/>
    </source>
</evidence>
<keyword evidence="3" id="KW-1185">Reference proteome</keyword>
<dbReference type="InterPro" id="IPR036875">
    <property type="entry name" value="Znf_CCHC_sf"/>
</dbReference>
<accession>A0A0L0W2V6</accession>
<dbReference type="STRING" id="1165861.A0A0L0W2V6"/>
<dbReference type="AlphaFoldDB" id="A0A0L0W2V6"/>
<dbReference type="SUPFAM" id="SSF57756">
    <property type="entry name" value="Retrovirus zinc finger-like domains"/>
    <property type="match status" value="1"/>
</dbReference>
<keyword evidence="1" id="KW-0507">mRNA processing</keyword>
<dbReference type="Proteomes" id="UP000054564">
    <property type="component" value="Unassembled WGS sequence"/>
</dbReference>
<dbReference type="EMBL" id="AJIL01000006">
    <property type="protein sequence ID" value="KNF05802.1"/>
    <property type="molecule type" value="Genomic_DNA"/>
</dbReference>
<name>A0A0L0W2V6_9BASI</name>
<evidence type="ECO:0000313" key="2">
    <source>
        <dbReference type="EMBL" id="KNF05802.1"/>
    </source>
</evidence>
<dbReference type="OrthoDB" id="2506424at2759"/>